<reference evidence="2 3" key="1">
    <citation type="submission" date="2018-10" db="EMBL/GenBank/DDBJ databases">
        <title>Phylogenomics of Brevibacillus.</title>
        <authorList>
            <person name="Dunlap C."/>
        </authorList>
    </citation>
    <scope>NUCLEOTIDE SEQUENCE [LARGE SCALE GENOMIC DNA]</scope>
    <source>
        <strain evidence="2 3">DSM 100115</strain>
    </source>
</reference>
<dbReference type="RefSeq" id="WP_122906319.1">
    <property type="nucleotide sequence ID" value="NZ_RHHS01000047.1"/>
</dbReference>
<dbReference type="Pfam" id="PF00085">
    <property type="entry name" value="Thioredoxin"/>
    <property type="match status" value="1"/>
</dbReference>
<dbReference type="Proteomes" id="UP000268829">
    <property type="component" value="Unassembled WGS sequence"/>
</dbReference>
<dbReference type="InterPro" id="IPR013766">
    <property type="entry name" value="Thioredoxin_domain"/>
</dbReference>
<protein>
    <submittedName>
        <fullName evidence="2">Thioredoxin</fullName>
    </submittedName>
</protein>
<name>A0A3M8ARA4_9BACL</name>
<keyword evidence="3" id="KW-1185">Reference proteome</keyword>
<organism evidence="2 3">
    <name type="scientific">Brevibacillus gelatini</name>
    <dbReference type="NCBI Taxonomy" id="1655277"/>
    <lineage>
        <taxon>Bacteria</taxon>
        <taxon>Bacillati</taxon>
        <taxon>Bacillota</taxon>
        <taxon>Bacilli</taxon>
        <taxon>Bacillales</taxon>
        <taxon>Paenibacillaceae</taxon>
        <taxon>Brevibacillus</taxon>
    </lineage>
</organism>
<dbReference type="EMBL" id="RHHS01000047">
    <property type="protein sequence ID" value="RNB53728.1"/>
    <property type="molecule type" value="Genomic_DNA"/>
</dbReference>
<dbReference type="OrthoDB" id="5784238at2"/>
<sequence>MQEIDTATLHRLCQQNRPFALFIYTPMCGTCKLAERMLFVAREALSRQLPLYRLNINTAPALAERLQITSVPALFLFCGEQVTGRHYALHSVGFLYDVLKTLA</sequence>
<dbReference type="CDD" id="cd02947">
    <property type="entry name" value="TRX_family"/>
    <property type="match status" value="1"/>
</dbReference>
<evidence type="ECO:0000313" key="3">
    <source>
        <dbReference type="Proteomes" id="UP000268829"/>
    </source>
</evidence>
<gene>
    <name evidence="2" type="ORF">EDM57_19285</name>
</gene>
<evidence type="ECO:0000313" key="2">
    <source>
        <dbReference type="EMBL" id="RNB53728.1"/>
    </source>
</evidence>
<evidence type="ECO:0000259" key="1">
    <source>
        <dbReference type="Pfam" id="PF00085"/>
    </source>
</evidence>
<dbReference type="InterPro" id="IPR036249">
    <property type="entry name" value="Thioredoxin-like_sf"/>
</dbReference>
<feature type="domain" description="Thioredoxin" evidence="1">
    <location>
        <begin position="14"/>
        <end position="82"/>
    </location>
</feature>
<proteinExistence type="predicted"/>
<dbReference type="SUPFAM" id="SSF52833">
    <property type="entry name" value="Thioredoxin-like"/>
    <property type="match status" value="1"/>
</dbReference>
<dbReference type="AlphaFoldDB" id="A0A3M8ARA4"/>
<accession>A0A3M8ARA4</accession>
<comment type="caution">
    <text evidence="2">The sequence shown here is derived from an EMBL/GenBank/DDBJ whole genome shotgun (WGS) entry which is preliminary data.</text>
</comment>
<dbReference type="Gene3D" id="3.40.30.10">
    <property type="entry name" value="Glutaredoxin"/>
    <property type="match status" value="1"/>
</dbReference>